<dbReference type="GO" id="GO:0016929">
    <property type="term" value="F:deSUMOylase activity"/>
    <property type="evidence" value="ECO:0007669"/>
    <property type="project" value="TreeGrafter"/>
</dbReference>
<dbReference type="Proteomes" id="UP001152836">
    <property type="component" value="Unassembled WGS sequence"/>
</dbReference>
<dbReference type="PANTHER" id="PTHR12606:SF9">
    <property type="entry name" value="SUMO_SENTRIN SPECIFIC PEPTIDASE 2-LIKE 1-RELATED"/>
    <property type="match status" value="1"/>
</dbReference>
<proteinExistence type="inferred from homology"/>
<protein>
    <submittedName>
        <fullName evidence="7">AF366264 protein</fullName>
    </submittedName>
</protein>
<dbReference type="PANTHER" id="PTHR12606">
    <property type="entry name" value="SENTRIN/SUMO-SPECIFIC PROTEASE"/>
    <property type="match status" value="1"/>
</dbReference>
<comment type="similarity">
    <text evidence="1">Belongs to the peptidase C48 family.</text>
</comment>
<evidence type="ECO:0000256" key="3">
    <source>
        <dbReference type="ARBA" id="ARBA00022801"/>
    </source>
</evidence>
<sequence>MWKSKQCGMEMKPEASGQGRKRKNQDEVGKEMIPGALGQGKKPKYQDEGGTDLEFEEPSKARKRISQEQRDLELLSEQPSKDQIQKRGEESPRQLKPLEWAKGPQEQAVTGRKSADGGKGRKRPYCVMEEYDQHHQREKYQKLLQDLQHSDHVNSDPHRAHPTLMDILKIKGCVEGHSRGSRTTQCDLKQSTVVAATECLSPDKREKLCSEKSSDTQKKDGVNLEGRRGHHFKPDLLRAQTQVFLHSGSSRSLPNKMPVSIAKKELVTDQEKGRGMDEVLDVTEDMEKEIKNALGPGPQEEILSSAFKLQITRGDIQTLENGQWLNDEIINFYMNLLVERNENQGYPTLHVFSTFFYPKLKHGGYSSVKRWTRGMNLFEKEIVLVPIHRKVHWSLIVIDLRKQSIVYLDSMGQTGQNICETIFQYLQNESKTRRNIELDPLEWKQCSVTSEEIPQQLNGSDCGMFTCKYADYISRDQPVTFSQQHMPIFRKRMVWEILHSHLL</sequence>
<keyword evidence="8" id="KW-1185">Reference proteome</keyword>
<organism evidence="7 8">
    <name type="scientific">Phodopus roborovskii</name>
    <name type="common">Roborovski's desert hamster</name>
    <name type="synonym">Cricetulus roborovskii</name>
    <dbReference type="NCBI Taxonomy" id="109678"/>
    <lineage>
        <taxon>Eukaryota</taxon>
        <taxon>Metazoa</taxon>
        <taxon>Chordata</taxon>
        <taxon>Craniata</taxon>
        <taxon>Vertebrata</taxon>
        <taxon>Euteleostomi</taxon>
        <taxon>Mammalia</taxon>
        <taxon>Eutheria</taxon>
        <taxon>Euarchontoglires</taxon>
        <taxon>Glires</taxon>
        <taxon>Rodentia</taxon>
        <taxon>Myomorpha</taxon>
        <taxon>Muroidea</taxon>
        <taxon>Cricetidae</taxon>
        <taxon>Cricetinae</taxon>
        <taxon>Phodopus</taxon>
    </lineage>
</organism>
<feature type="compositionally biased region" description="Basic and acidic residues" evidence="5">
    <location>
        <begin position="57"/>
        <end position="93"/>
    </location>
</feature>
<dbReference type="SUPFAM" id="SSF54001">
    <property type="entry name" value="Cysteine proteinases"/>
    <property type="match status" value="1"/>
</dbReference>
<evidence type="ECO:0000313" key="8">
    <source>
        <dbReference type="Proteomes" id="UP001152836"/>
    </source>
</evidence>
<dbReference type="FunFam" id="3.40.395.10:FF:000001">
    <property type="entry name" value="Sentrin-specific protease 1"/>
    <property type="match status" value="1"/>
</dbReference>
<evidence type="ECO:0000259" key="6">
    <source>
        <dbReference type="PROSITE" id="PS50600"/>
    </source>
</evidence>
<dbReference type="GO" id="GO:0080090">
    <property type="term" value="P:regulation of primary metabolic process"/>
    <property type="evidence" value="ECO:0007669"/>
    <property type="project" value="UniProtKB-ARBA"/>
</dbReference>
<reference evidence="7" key="1">
    <citation type="submission" date="2022-06" db="EMBL/GenBank/DDBJ databases">
        <authorList>
            <person name="Andreotti S."/>
            <person name="Wyler E."/>
        </authorList>
    </citation>
    <scope>NUCLEOTIDE SEQUENCE</scope>
</reference>
<gene>
    <name evidence="7" type="primary">AF366264</name>
    <name evidence="7" type="ORF">PHOROB_LOCUS16884</name>
</gene>
<comment type="caution">
    <text evidence="7">The sequence shown here is derived from an EMBL/GenBank/DDBJ whole genome shotgun (WGS) entry which is preliminary data.</text>
</comment>
<evidence type="ECO:0000256" key="2">
    <source>
        <dbReference type="ARBA" id="ARBA00022670"/>
    </source>
</evidence>
<dbReference type="Pfam" id="PF02902">
    <property type="entry name" value="Peptidase_C48"/>
    <property type="match status" value="1"/>
</dbReference>
<evidence type="ECO:0000256" key="5">
    <source>
        <dbReference type="SAM" id="MobiDB-lite"/>
    </source>
</evidence>
<evidence type="ECO:0000313" key="7">
    <source>
        <dbReference type="EMBL" id="CAH7421893.1"/>
    </source>
</evidence>
<dbReference type="GO" id="GO:0006508">
    <property type="term" value="P:proteolysis"/>
    <property type="evidence" value="ECO:0007669"/>
    <property type="project" value="UniProtKB-KW"/>
</dbReference>
<evidence type="ECO:0000256" key="1">
    <source>
        <dbReference type="ARBA" id="ARBA00005234"/>
    </source>
</evidence>
<feature type="region of interest" description="Disordered" evidence="5">
    <location>
        <begin position="1"/>
        <end position="125"/>
    </location>
</feature>
<name>A0AAV0ACV0_PHORO</name>
<dbReference type="PROSITE" id="PS50600">
    <property type="entry name" value="ULP_PROTEASE"/>
    <property type="match status" value="1"/>
</dbReference>
<keyword evidence="3" id="KW-0378">Hydrolase</keyword>
<dbReference type="AlphaFoldDB" id="A0AAV0ACV0"/>
<dbReference type="GO" id="GO:0005634">
    <property type="term" value="C:nucleus"/>
    <property type="evidence" value="ECO:0007669"/>
    <property type="project" value="TreeGrafter"/>
</dbReference>
<accession>A0AAV0ACV0</accession>
<keyword evidence="2" id="KW-0645">Protease</keyword>
<dbReference type="InterPro" id="IPR038765">
    <property type="entry name" value="Papain-like_cys_pep_sf"/>
</dbReference>
<dbReference type="GO" id="GO:0060255">
    <property type="term" value="P:regulation of macromolecule metabolic process"/>
    <property type="evidence" value="ECO:0007669"/>
    <property type="project" value="UniProtKB-ARBA"/>
</dbReference>
<dbReference type="InterPro" id="IPR003653">
    <property type="entry name" value="Peptidase_C48_C"/>
</dbReference>
<dbReference type="Gene3D" id="3.40.395.10">
    <property type="entry name" value="Adenoviral Proteinase, Chain A"/>
    <property type="match status" value="1"/>
</dbReference>
<feature type="domain" description="Ubiquitin-like protease family profile" evidence="6">
    <location>
        <begin position="309"/>
        <end position="473"/>
    </location>
</feature>
<evidence type="ECO:0000256" key="4">
    <source>
        <dbReference type="ARBA" id="ARBA00022807"/>
    </source>
</evidence>
<dbReference type="EMBL" id="CALSGD010001622">
    <property type="protein sequence ID" value="CAH7421893.1"/>
    <property type="molecule type" value="Genomic_DNA"/>
</dbReference>
<dbReference type="GO" id="GO:0016926">
    <property type="term" value="P:protein desumoylation"/>
    <property type="evidence" value="ECO:0007669"/>
    <property type="project" value="TreeGrafter"/>
</dbReference>
<keyword evidence="4" id="KW-0788">Thiol protease</keyword>